<organism evidence="2 3">
    <name type="scientific">Dioscorea cayennensis subsp. rotundata</name>
    <name type="common">White Guinea yam</name>
    <name type="synonym">Dioscorea rotundata</name>
    <dbReference type="NCBI Taxonomy" id="55577"/>
    <lineage>
        <taxon>Eukaryota</taxon>
        <taxon>Viridiplantae</taxon>
        <taxon>Streptophyta</taxon>
        <taxon>Embryophyta</taxon>
        <taxon>Tracheophyta</taxon>
        <taxon>Spermatophyta</taxon>
        <taxon>Magnoliopsida</taxon>
        <taxon>Liliopsida</taxon>
        <taxon>Dioscoreales</taxon>
        <taxon>Dioscoreaceae</taxon>
        <taxon>Dioscorea</taxon>
    </lineage>
</organism>
<dbReference type="InterPro" id="IPR045889">
    <property type="entry name" value="MES/HNL"/>
</dbReference>
<dbReference type="GO" id="GO:0009696">
    <property type="term" value="P:salicylic acid metabolic process"/>
    <property type="evidence" value="ECO:0007669"/>
    <property type="project" value="TreeGrafter"/>
</dbReference>
<sequence length="263" mass="29623">MEKQCTSNKHFVLVHGACHGAWSWYKLVTLLEKEGHKVTAFDLLASGRQPFGIAKVQSFKHYVQPLMEVMSSLAHKEKVILVGHSLGGVAISLAMEAFPEKIAAAVYVAGIAPGIDFPASEFFDKFFVRNSVESLLDTQVGFDDGPENPPTSLWFGSKLIASRMYQLCPPEDIKLGSMLLRPTKLFLRELANKSLLTKERFGSVERVYIICKEDDMLQDLQEWMIEKASIKQVMEIEASDHMPMLCQPQMLLNCFLDIAFKYV</sequence>
<dbReference type="InterPro" id="IPR000073">
    <property type="entry name" value="AB_hydrolase_1"/>
</dbReference>
<dbReference type="Proteomes" id="UP001515500">
    <property type="component" value="Chromosome 4"/>
</dbReference>
<name>A0AB40B2J6_DIOCR</name>
<dbReference type="PANTHER" id="PTHR10992">
    <property type="entry name" value="METHYLESTERASE FAMILY MEMBER"/>
    <property type="match status" value="1"/>
</dbReference>
<protein>
    <submittedName>
        <fullName evidence="3">Salicylic acid-binding protein 2-like</fullName>
    </submittedName>
</protein>
<dbReference type="Gene3D" id="3.40.50.1820">
    <property type="entry name" value="alpha/beta hydrolase"/>
    <property type="match status" value="1"/>
</dbReference>
<evidence type="ECO:0000313" key="2">
    <source>
        <dbReference type="Proteomes" id="UP001515500"/>
    </source>
</evidence>
<dbReference type="SUPFAM" id="SSF53474">
    <property type="entry name" value="alpha/beta-Hydrolases"/>
    <property type="match status" value="1"/>
</dbReference>
<dbReference type="InterPro" id="IPR029058">
    <property type="entry name" value="AB_hydrolase_fold"/>
</dbReference>
<dbReference type="RefSeq" id="XP_039121520.1">
    <property type="nucleotide sequence ID" value="XM_039265586.1"/>
</dbReference>
<accession>A0AB40B2J6</accession>
<dbReference type="GO" id="GO:0080032">
    <property type="term" value="F:methyl jasmonate esterase activity"/>
    <property type="evidence" value="ECO:0007669"/>
    <property type="project" value="TreeGrafter"/>
</dbReference>
<feature type="domain" description="AB hydrolase-1" evidence="1">
    <location>
        <begin position="11"/>
        <end position="245"/>
    </location>
</feature>
<dbReference type="AlphaFoldDB" id="A0AB40B2J6"/>
<dbReference type="GO" id="GO:0080031">
    <property type="term" value="F:methyl salicylate esterase activity"/>
    <property type="evidence" value="ECO:0007669"/>
    <property type="project" value="TreeGrafter"/>
</dbReference>
<dbReference type="PANTHER" id="PTHR10992:SF943">
    <property type="entry name" value="METHYLESTERASE 10"/>
    <property type="match status" value="1"/>
</dbReference>
<dbReference type="GO" id="GO:0009694">
    <property type="term" value="P:jasmonic acid metabolic process"/>
    <property type="evidence" value="ECO:0007669"/>
    <property type="project" value="TreeGrafter"/>
</dbReference>
<dbReference type="FunFam" id="3.40.50.1820:FF:000051">
    <property type="entry name" value="(S)-hydroxynitrile lyase"/>
    <property type="match status" value="1"/>
</dbReference>
<reference evidence="3" key="1">
    <citation type="submission" date="2025-08" db="UniProtKB">
        <authorList>
            <consortium name="RefSeq"/>
        </authorList>
    </citation>
    <scope>IDENTIFICATION</scope>
</reference>
<gene>
    <name evidence="3" type="primary">LOC120258224</name>
</gene>
<keyword evidence="2" id="KW-1185">Reference proteome</keyword>
<dbReference type="GeneID" id="120258224"/>
<dbReference type="GO" id="GO:0080030">
    <property type="term" value="F:methyl indole-3-acetate esterase activity"/>
    <property type="evidence" value="ECO:0007669"/>
    <property type="project" value="TreeGrafter"/>
</dbReference>
<evidence type="ECO:0000259" key="1">
    <source>
        <dbReference type="Pfam" id="PF12697"/>
    </source>
</evidence>
<proteinExistence type="predicted"/>
<evidence type="ECO:0000313" key="3">
    <source>
        <dbReference type="RefSeq" id="XP_039121520.1"/>
    </source>
</evidence>
<dbReference type="Pfam" id="PF12697">
    <property type="entry name" value="Abhydrolase_6"/>
    <property type="match status" value="1"/>
</dbReference>